<sequence>MEHFSSAFYLTILGLACIAAAPLFLFQKHDSVFCAAPLLLLLGLSILIIGLAGLKGVVP</sequence>
<feature type="transmembrane region" description="Helical" evidence="1">
    <location>
        <begin position="32"/>
        <end position="54"/>
    </location>
</feature>
<accession>F3QNZ0</accession>
<keyword evidence="1" id="KW-0812">Transmembrane</keyword>
<evidence type="ECO:0000256" key="1">
    <source>
        <dbReference type="SAM" id="Phobius"/>
    </source>
</evidence>
<dbReference type="Proteomes" id="UP000005156">
    <property type="component" value="Unassembled WGS sequence"/>
</dbReference>
<keyword evidence="3" id="KW-1185">Reference proteome</keyword>
<dbReference type="HOGENOM" id="CLU_2956423_0_0_4"/>
<keyword evidence="1" id="KW-1133">Transmembrane helix</keyword>
<protein>
    <submittedName>
        <fullName evidence="2">Uncharacterized protein</fullName>
    </submittedName>
</protein>
<reference evidence="2 3" key="1">
    <citation type="submission" date="2011-02" db="EMBL/GenBank/DDBJ databases">
        <authorList>
            <person name="Weinstock G."/>
            <person name="Sodergren E."/>
            <person name="Clifton S."/>
            <person name="Fulton L."/>
            <person name="Fulton B."/>
            <person name="Courtney L."/>
            <person name="Fronick C."/>
            <person name="Harrison M."/>
            <person name="Strong C."/>
            <person name="Farmer C."/>
            <person name="Delahaunty K."/>
            <person name="Markovic C."/>
            <person name="Hall O."/>
            <person name="Minx P."/>
            <person name="Tomlinson C."/>
            <person name="Mitreva M."/>
            <person name="Hou S."/>
            <person name="Chen J."/>
            <person name="Wollam A."/>
            <person name="Pepin K.H."/>
            <person name="Johnson M."/>
            <person name="Bhonagiri V."/>
            <person name="Zhang X."/>
            <person name="Suruliraj S."/>
            <person name="Warren W."/>
            <person name="Chinwalla A."/>
            <person name="Mardis E.R."/>
            <person name="Wilson R.K."/>
        </authorList>
    </citation>
    <scope>NUCLEOTIDE SEQUENCE [LARGE SCALE GENOMIC DNA]</scope>
    <source>
        <strain evidence="2 3">YIT 11859</strain>
    </source>
</reference>
<comment type="caution">
    <text evidence="2">The sequence shown here is derived from an EMBL/GenBank/DDBJ whole genome shotgun (WGS) entry which is preliminary data.</text>
</comment>
<proteinExistence type="predicted"/>
<evidence type="ECO:0000313" key="2">
    <source>
        <dbReference type="EMBL" id="EGG50222.1"/>
    </source>
</evidence>
<dbReference type="AlphaFoldDB" id="F3QNZ0"/>
<name>F3QNZ0_9BURK</name>
<evidence type="ECO:0000313" key="3">
    <source>
        <dbReference type="Proteomes" id="UP000005156"/>
    </source>
</evidence>
<organism evidence="2 3">
    <name type="scientific">Parasutterella excrementihominis YIT 11859</name>
    <dbReference type="NCBI Taxonomy" id="762966"/>
    <lineage>
        <taxon>Bacteria</taxon>
        <taxon>Pseudomonadati</taxon>
        <taxon>Pseudomonadota</taxon>
        <taxon>Betaproteobacteria</taxon>
        <taxon>Burkholderiales</taxon>
        <taxon>Sutterellaceae</taxon>
        <taxon>Parasutterella</taxon>
    </lineage>
</organism>
<dbReference type="EMBL" id="AFBP01000100">
    <property type="protein sequence ID" value="EGG50222.1"/>
    <property type="molecule type" value="Genomic_DNA"/>
</dbReference>
<feature type="transmembrane region" description="Helical" evidence="1">
    <location>
        <begin position="6"/>
        <end position="25"/>
    </location>
</feature>
<gene>
    <name evidence="2" type="ORF">HMPREF9439_02681</name>
</gene>
<keyword evidence="1" id="KW-0472">Membrane</keyword>